<reference evidence="3 4" key="1">
    <citation type="submission" date="2019-08" db="EMBL/GenBank/DDBJ databases">
        <title>Whole genome sequencing of chitin degrading bacteria Chitinophaga pinensis YS16.</title>
        <authorList>
            <person name="Singh R.P."/>
            <person name="Manchanda G."/>
            <person name="Maurya I.K."/>
            <person name="Joshi N.K."/>
            <person name="Srivastava A.K."/>
        </authorList>
    </citation>
    <scope>NUCLEOTIDE SEQUENCE [LARGE SCALE GENOMIC DNA]</scope>
    <source>
        <strain evidence="3 4">YS-16</strain>
    </source>
</reference>
<evidence type="ECO:0000259" key="2">
    <source>
        <dbReference type="Pfam" id="PF13229"/>
    </source>
</evidence>
<dbReference type="InterPro" id="IPR012334">
    <property type="entry name" value="Pectin_lyas_fold"/>
</dbReference>
<proteinExistence type="predicted"/>
<dbReference type="NCBIfam" id="TIGR03804">
    <property type="entry name" value="para_beta_helix"/>
    <property type="match status" value="1"/>
</dbReference>
<gene>
    <name evidence="3" type="ORF">FEF09_16860</name>
</gene>
<keyword evidence="4" id="KW-1185">Reference proteome</keyword>
<evidence type="ECO:0008006" key="5">
    <source>
        <dbReference type="Google" id="ProtNLM"/>
    </source>
</evidence>
<dbReference type="SMART" id="SM00710">
    <property type="entry name" value="PbH1"/>
    <property type="match status" value="12"/>
</dbReference>
<organism evidence="3 4">
    <name type="scientific">Chitinophaga pinensis</name>
    <dbReference type="NCBI Taxonomy" id="79329"/>
    <lineage>
        <taxon>Bacteria</taxon>
        <taxon>Pseudomonadati</taxon>
        <taxon>Bacteroidota</taxon>
        <taxon>Chitinophagia</taxon>
        <taxon>Chitinophagales</taxon>
        <taxon>Chitinophagaceae</taxon>
        <taxon>Chitinophaga</taxon>
    </lineage>
</organism>
<comment type="caution">
    <text evidence="3">The sequence shown here is derived from an EMBL/GenBank/DDBJ whole genome shotgun (WGS) entry which is preliminary data.</text>
</comment>
<dbReference type="SUPFAM" id="SSF51126">
    <property type="entry name" value="Pectin lyase-like"/>
    <property type="match status" value="2"/>
</dbReference>
<sequence>MTIRILQVAFGLFFSFICIANTGKAYALSVYRNVAIDVRALGAKGDGSTDDSKAIQQALNQAATASDKTVSFPAGQYLISQTLRTAAAGTRMVFAKGASLKLANNTNGGILILHDNCSVENATLQGNGQSAPDLYKGFGIALSAVSGSTVKNCNFSGISGFNIFLNRNGNKGCTKCIITGNTIKSPALSIPKGYDGSGIMIGYSGTGYAHKDNEISNNTIDGAQTLGHGIAVMAHGSGNKIIGNTISNCLRYGVLSYETSYEDSTLFTTSIINNTISNIGAKDGTTNNMGMGIYVMKTHGAIVKGNKVTNTLVNSDNTETLGRGAITVSGGVGCTVEDNTIVNSGRYGIVCIYGFNTAIRNNKILGVKESGIYMRNTNGNVIEGNEFRDIAKLAIRGQFGNTGRPAYSSNGFLTRFRNIPTGEGIRIANNKFYGTSTNVINLVGEDDRTSPGYNNQLKDLDIQDNQLIGNKNTIDNSIKVSNVAPGGSRIMRNRNN</sequence>
<feature type="domain" description="Right handed beta helix" evidence="2">
    <location>
        <begin position="102"/>
        <end position="246"/>
    </location>
</feature>
<protein>
    <recommendedName>
        <fullName evidence="5">Parallel beta-helix repeat protein</fullName>
    </recommendedName>
</protein>
<accession>A0A5C6LQ27</accession>
<name>A0A5C6LQ27_9BACT</name>
<evidence type="ECO:0000313" key="4">
    <source>
        <dbReference type="Proteomes" id="UP000318815"/>
    </source>
</evidence>
<evidence type="ECO:0000259" key="1">
    <source>
        <dbReference type="Pfam" id="PF05048"/>
    </source>
</evidence>
<dbReference type="Gene3D" id="2.160.20.10">
    <property type="entry name" value="Single-stranded right-handed beta-helix, Pectin lyase-like"/>
    <property type="match status" value="2"/>
</dbReference>
<dbReference type="OrthoDB" id="241638at2"/>
<dbReference type="EMBL" id="VOHS01000016">
    <property type="protein sequence ID" value="TWV99410.1"/>
    <property type="molecule type" value="Genomic_DNA"/>
</dbReference>
<dbReference type="RefSeq" id="WP_146306202.1">
    <property type="nucleotide sequence ID" value="NZ_VOHS01000016.1"/>
</dbReference>
<dbReference type="InterPro" id="IPR007742">
    <property type="entry name" value="NosD_dom"/>
</dbReference>
<dbReference type="AlphaFoldDB" id="A0A5C6LQ27"/>
<dbReference type="Pfam" id="PF05048">
    <property type="entry name" value="NosD"/>
    <property type="match status" value="1"/>
</dbReference>
<dbReference type="Pfam" id="PF13229">
    <property type="entry name" value="Beta_helix"/>
    <property type="match status" value="1"/>
</dbReference>
<dbReference type="InterPro" id="IPR011050">
    <property type="entry name" value="Pectin_lyase_fold/virulence"/>
</dbReference>
<evidence type="ECO:0000313" key="3">
    <source>
        <dbReference type="EMBL" id="TWV99410.1"/>
    </source>
</evidence>
<dbReference type="Proteomes" id="UP000318815">
    <property type="component" value="Unassembled WGS sequence"/>
</dbReference>
<feature type="domain" description="Periplasmic copper-binding protein NosD beta helix" evidence="1">
    <location>
        <begin position="273"/>
        <end position="441"/>
    </location>
</feature>
<dbReference type="InterPro" id="IPR022441">
    <property type="entry name" value="Para_beta_helix_rpt-2"/>
</dbReference>
<dbReference type="InterPro" id="IPR006626">
    <property type="entry name" value="PbH1"/>
</dbReference>
<dbReference type="InterPro" id="IPR039448">
    <property type="entry name" value="Beta_helix"/>
</dbReference>